<name>A0AAN7TU66_9MYCE</name>
<accession>A0AAN7TU66</accession>
<sequence>MDTNIINHFDIVVIGGGIAGLSATRHLLLKMPELSGRIAVIEPRSERRDNLDEDYKVGESTVEVSAMFFAKELELQNYLIENHPPKFSLQFHWPRDASKTETIEDYYSTWAVKNPDIQAFQLNRCKIERDLLKMVIKQGACYYHGRVRNVDNLDCSDMKSIDVELLSEVESGKDFKLQQPIERITLTTDYIVDASGRNFTVGSRTDNILKDPKYLFGLDNASTWVRVKNTDPSLFDFHSQDATCSWVYDTNHFFGPGYWIWMIPLERGSRDFSIGVSYHRDKIQPSQLNSLEKFMSFLEKNQKILYNLIKSGDIVDFHRWPKLAHTSKTFFSKNNWCVIGDAAAIFDPFYSTGMVMIAMEIECMTEMLKFKLANSKTTDYLRRVEAFDKLIRCVTQINNHLIKDHSNHLGNASIMSWRIYFESATYFSILLPAYIGKYHLCPVFSDHFTADHENGLALRNELLGTLDYANENSINIGFMDNHRGGQLFGDWSPTSSWDYDHSLSLTKYAHKRLNLPKCLSWSNFYLSLIICKLYYRVYGVKALWNSSFFKSLSYTTYRFSKFYFLSKLHSFNMIGTPNNDYYHKIQQDFKSYKYNQNTIDWKY</sequence>
<evidence type="ECO:0000313" key="3">
    <source>
        <dbReference type="EMBL" id="KAK5579819.1"/>
    </source>
</evidence>
<dbReference type="PANTHER" id="PTHR43747">
    <property type="entry name" value="FAD-BINDING PROTEIN"/>
    <property type="match status" value="1"/>
</dbReference>
<evidence type="ECO:0000256" key="2">
    <source>
        <dbReference type="ARBA" id="ARBA00023002"/>
    </source>
</evidence>
<evidence type="ECO:0000256" key="1">
    <source>
        <dbReference type="ARBA" id="ARBA00005706"/>
    </source>
</evidence>
<dbReference type="PANTHER" id="PTHR43747:SF5">
    <property type="entry name" value="FAD-BINDING DOMAIN-CONTAINING PROTEIN"/>
    <property type="match status" value="1"/>
</dbReference>
<dbReference type="Proteomes" id="UP001344447">
    <property type="component" value="Unassembled WGS sequence"/>
</dbReference>
<dbReference type="PRINTS" id="PR00420">
    <property type="entry name" value="RNGMNOXGNASE"/>
</dbReference>
<dbReference type="GO" id="GO:0016491">
    <property type="term" value="F:oxidoreductase activity"/>
    <property type="evidence" value="ECO:0007669"/>
    <property type="project" value="UniProtKB-KW"/>
</dbReference>
<comment type="similarity">
    <text evidence="1">Belongs to the flavin-dependent halogenase family.</text>
</comment>
<dbReference type="EMBL" id="JAVFKY010000003">
    <property type="protein sequence ID" value="KAK5579819.1"/>
    <property type="molecule type" value="Genomic_DNA"/>
</dbReference>
<proteinExistence type="inferred from homology"/>
<evidence type="ECO:0000313" key="4">
    <source>
        <dbReference type="Proteomes" id="UP001344447"/>
    </source>
</evidence>
<comment type="caution">
    <text evidence="3">The sequence shown here is derived from an EMBL/GenBank/DDBJ whole genome shotgun (WGS) entry which is preliminary data.</text>
</comment>
<keyword evidence="2" id="KW-0560">Oxidoreductase</keyword>
<protein>
    <submittedName>
        <fullName evidence="3">Uncharacterized protein</fullName>
    </submittedName>
</protein>
<reference evidence="3 4" key="1">
    <citation type="submission" date="2023-11" db="EMBL/GenBank/DDBJ databases">
        <title>Dfirmibasis_genome.</title>
        <authorList>
            <person name="Edelbroek B."/>
            <person name="Kjellin J."/>
            <person name="Jerlstrom-Hultqvist J."/>
            <person name="Soderbom F."/>
        </authorList>
    </citation>
    <scope>NUCLEOTIDE SEQUENCE [LARGE SCALE GENOMIC DNA]</scope>
    <source>
        <strain evidence="3 4">TNS-C-14</strain>
    </source>
</reference>
<dbReference type="Gene3D" id="3.50.50.60">
    <property type="entry name" value="FAD/NAD(P)-binding domain"/>
    <property type="match status" value="1"/>
</dbReference>
<dbReference type="SUPFAM" id="SSF51905">
    <property type="entry name" value="FAD/NAD(P)-binding domain"/>
    <property type="match status" value="1"/>
</dbReference>
<keyword evidence="4" id="KW-1185">Reference proteome</keyword>
<dbReference type="AlphaFoldDB" id="A0AAN7TU66"/>
<dbReference type="InterPro" id="IPR050816">
    <property type="entry name" value="Flavin-dep_Halogenase_NPB"/>
</dbReference>
<dbReference type="InterPro" id="IPR036188">
    <property type="entry name" value="FAD/NAD-bd_sf"/>
</dbReference>
<organism evidence="3 4">
    <name type="scientific">Dictyostelium firmibasis</name>
    <dbReference type="NCBI Taxonomy" id="79012"/>
    <lineage>
        <taxon>Eukaryota</taxon>
        <taxon>Amoebozoa</taxon>
        <taxon>Evosea</taxon>
        <taxon>Eumycetozoa</taxon>
        <taxon>Dictyostelia</taxon>
        <taxon>Dictyosteliales</taxon>
        <taxon>Dictyosteliaceae</taxon>
        <taxon>Dictyostelium</taxon>
    </lineage>
</organism>
<gene>
    <name evidence="3" type="ORF">RB653_009506</name>
</gene>